<evidence type="ECO:0000256" key="1">
    <source>
        <dbReference type="SAM" id="MobiDB-lite"/>
    </source>
</evidence>
<keyword evidence="2" id="KW-1133">Transmembrane helix</keyword>
<organism evidence="4 5">
    <name type="scientific">Naumannella halotolerans</name>
    <dbReference type="NCBI Taxonomy" id="993414"/>
    <lineage>
        <taxon>Bacteria</taxon>
        <taxon>Bacillati</taxon>
        <taxon>Actinomycetota</taxon>
        <taxon>Actinomycetes</taxon>
        <taxon>Propionibacteriales</taxon>
        <taxon>Propionibacteriaceae</taxon>
        <taxon>Naumannella</taxon>
    </lineage>
</organism>
<gene>
    <name evidence="4" type="ORF">CLV29_0219</name>
</gene>
<dbReference type="EMBL" id="SOAW01000001">
    <property type="protein sequence ID" value="TDT32637.1"/>
    <property type="molecule type" value="Genomic_DNA"/>
</dbReference>
<accession>A0A4R7J800</accession>
<dbReference type="Proteomes" id="UP000295371">
    <property type="component" value="Unassembled WGS sequence"/>
</dbReference>
<dbReference type="Pfam" id="PF20059">
    <property type="entry name" value="DUF6458"/>
    <property type="match status" value="1"/>
</dbReference>
<dbReference type="RefSeq" id="WP_133753253.1">
    <property type="nucleotide sequence ID" value="NZ_CP171129.1"/>
</dbReference>
<feature type="transmembrane region" description="Helical" evidence="2">
    <location>
        <begin position="32"/>
        <end position="52"/>
    </location>
</feature>
<evidence type="ECO:0000256" key="2">
    <source>
        <dbReference type="SAM" id="Phobius"/>
    </source>
</evidence>
<evidence type="ECO:0000259" key="3">
    <source>
        <dbReference type="Pfam" id="PF20059"/>
    </source>
</evidence>
<sequence length="85" mass="9216">MSIGFGIFLMVVGAILAFALEIQVSWIDLRLVGYLLIAAGALVTVLGLVLIFRRRSSSTVSSTSIDPKSGARITRQESSRPETKY</sequence>
<keyword evidence="2" id="KW-0812">Transmembrane</keyword>
<proteinExistence type="predicted"/>
<feature type="domain" description="DUF6458" evidence="3">
    <location>
        <begin position="1"/>
        <end position="64"/>
    </location>
</feature>
<reference evidence="4 5" key="1">
    <citation type="submission" date="2019-03" db="EMBL/GenBank/DDBJ databases">
        <title>Genomic Encyclopedia of Archaeal and Bacterial Type Strains, Phase II (KMG-II): from individual species to whole genera.</title>
        <authorList>
            <person name="Goeker M."/>
        </authorList>
    </citation>
    <scope>NUCLEOTIDE SEQUENCE [LARGE SCALE GENOMIC DNA]</scope>
    <source>
        <strain evidence="4 5">DSM 24323</strain>
    </source>
</reference>
<evidence type="ECO:0000313" key="5">
    <source>
        <dbReference type="Proteomes" id="UP000295371"/>
    </source>
</evidence>
<name>A0A4R7J800_9ACTN</name>
<feature type="transmembrane region" description="Helical" evidence="2">
    <location>
        <begin position="7"/>
        <end position="26"/>
    </location>
</feature>
<keyword evidence="5" id="KW-1185">Reference proteome</keyword>
<dbReference type="OrthoDB" id="3730968at2"/>
<dbReference type="AlphaFoldDB" id="A0A4R7J800"/>
<protein>
    <recommendedName>
        <fullName evidence="3">DUF6458 domain-containing protein</fullName>
    </recommendedName>
</protein>
<comment type="caution">
    <text evidence="4">The sequence shown here is derived from an EMBL/GenBank/DDBJ whole genome shotgun (WGS) entry which is preliminary data.</text>
</comment>
<feature type="compositionally biased region" description="Basic and acidic residues" evidence="1">
    <location>
        <begin position="74"/>
        <end position="85"/>
    </location>
</feature>
<keyword evidence="2" id="KW-0472">Membrane</keyword>
<evidence type="ECO:0000313" key="4">
    <source>
        <dbReference type="EMBL" id="TDT32637.1"/>
    </source>
</evidence>
<feature type="region of interest" description="Disordered" evidence="1">
    <location>
        <begin position="56"/>
        <end position="85"/>
    </location>
</feature>
<dbReference type="InterPro" id="IPR045597">
    <property type="entry name" value="DUF6458"/>
</dbReference>